<evidence type="ECO:0000256" key="1">
    <source>
        <dbReference type="SAM" id="MobiDB-lite"/>
    </source>
</evidence>
<feature type="compositionally biased region" description="Basic and acidic residues" evidence="1">
    <location>
        <begin position="232"/>
        <end position="250"/>
    </location>
</feature>
<accession>A0A177AKB4</accession>
<gene>
    <name evidence="2" type="ORF">VC83_01027</name>
</gene>
<dbReference type="VEuPathDB" id="FungiDB:GMDG_08787"/>
<feature type="compositionally biased region" description="Low complexity" evidence="1">
    <location>
        <begin position="207"/>
        <end position="220"/>
    </location>
</feature>
<dbReference type="OrthoDB" id="3440392at2759"/>
<dbReference type="Proteomes" id="UP000077154">
    <property type="component" value="Unassembled WGS sequence"/>
</dbReference>
<reference evidence="2" key="1">
    <citation type="submission" date="2016-03" db="EMBL/GenBank/DDBJ databases">
        <title>Updated assembly of Pseudogymnoascus destructans, the fungus causing white-nose syndrome of bats.</title>
        <authorList>
            <person name="Palmer J.M."/>
            <person name="Drees K.P."/>
            <person name="Foster J.T."/>
            <person name="Lindner D.L."/>
        </authorList>
    </citation>
    <scope>NUCLEOTIDE SEQUENCE [LARGE SCALE GENOMIC DNA]</scope>
    <source>
        <strain evidence="2">20631-21</strain>
    </source>
</reference>
<feature type="compositionally biased region" description="Low complexity" evidence="1">
    <location>
        <begin position="182"/>
        <end position="200"/>
    </location>
</feature>
<feature type="compositionally biased region" description="Basic and acidic residues" evidence="1">
    <location>
        <begin position="267"/>
        <end position="276"/>
    </location>
</feature>
<sequence length="286" mass="29080">MSESNQQQQVSNGTENNVQWAATHLASAPGVVTQVRSETTTYATDGDRFVERHEVLAGPLGEEEGYVEKREGHLGVPSGGVVEEVEEGREIGLLEPEGKVDAIEEEVEDEEEGGEKEIGAVNGDAGGVVGEEAAAGKEDEGEGTKEPEPSKMGTPEKTAGSKKAEGGPAAEAETGEAEKLAETGPAATVAAEAAGEAPVRAAREQDAAATSTAVPAAAAAGGKGEDGTLGGEADRKRKAEKEHGEGEKRGRGNPAKGEANGGSGGKGGKETVEGTRRSTRAKGRSE</sequence>
<dbReference type="RefSeq" id="XP_024327789.1">
    <property type="nucleotide sequence ID" value="XM_024464712.1"/>
</dbReference>
<feature type="compositionally biased region" description="Acidic residues" evidence="1">
    <location>
        <begin position="103"/>
        <end position="114"/>
    </location>
</feature>
<feature type="compositionally biased region" description="Basic residues" evidence="1">
    <location>
        <begin position="277"/>
        <end position="286"/>
    </location>
</feature>
<feature type="compositionally biased region" description="Basic and acidic residues" evidence="1">
    <location>
        <begin position="134"/>
        <end position="149"/>
    </location>
</feature>
<name>A0A177AKB4_9PEZI</name>
<protein>
    <submittedName>
        <fullName evidence="2">Uncharacterized protein</fullName>
    </submittedName>
</protein>
<proteinExistence type="predicted"/>
<evidence type="ECO:0000313" key="2">
    <source>
        <dbReference type="EMBL" id="OAF62517.1"/>
    </source>
</evidence>
<organism evidence="2">
    <name type="scientific">Pseudogymnoascus destructans</name>
    <dbReference type="NCBI Taxonomy" id="655981"/>
    <lineage>
        <taxon>Eukaryota</taxon>
        <taxon>Fungi</taxon>
        <taxon>Dikarya</taxon>
        <taxon>Ascomycota</taxon>
        <taxon>Pezizomycotina</taxon>
        <taxon>Leotiomycetes</taxon>
        <taxon>Thelebolales</taxon>
        <taxon>Thelebolaceae</taxon>
        <taxon>Pseudogymnoascus</taxon>
    </lineage>
</organism>
<dbReference type="GeneID" id="36284119"/>
<dbReference type="EMBL" id="KV441387">
    <property type="protein sequence ID" value="OAF62517.1"/>
    <property type="molecule type" value="Genomic_DNA"/>
</dbReference>
<feature type="compositionally biased region" description="Basic and acidic residues" evidence="1">
    <location>
        <begin position="88"/>
        <end position="102"/>
    </location>
</feature>
<feature type="region of interest" description="Disordered" evidence="1">
    <location>
        <begin position="86"/>
        <end position="286"/>
    </location>
</feature>
<dbReference type="AlphaFoldDB" id="A0A177AKB4"/>